<evidence type="ECO:0000313" key="2">
    <source>
        <dbReference type="EMBL" id="CAB4596451.1"/>
    </source>
</evidence>
<dbReference type="EMBL" id="CAEZTS010000243">
    <property type="protein sequence ID" value="CAB4596451.1"/>
    <property type="molecule type" value="Genomic_DNA"/>
</dbReference>
<dbReference type="PANTHER" id="PTHR30005">
    <property type="entry name" value="EXOPOLYPHOSPHATASE"/>
    <property type="match status" value="1"/>
</dbReference>
<gene>
    <name evidence="2" type="ORF">UFOPK1722_01930</name>
</gene>
<proteinExistence type="predicted"/>
<name>A0A6J6G5I9_9ZZZZ</name>
<dbReference type="Gene3D" id="3.30.420.40">
    <property type="match status" value="1"/>
</dbReference>
<dbReference type="InterPro" id="IPR003695">
    <property type="entry name" value="Ppx_GppA_N"/>
</dbReference>
<dbReference type="InterPro" id="IPR050273">
    <property type="entry name" value="GppA/Ppx_hydrolase"/>
</dbReference>
<dbReference type="PANTHER" id="PTHR30005:SF13">
    <property type="entry name" value="EXOPOLYPHOSPHATASE 2"/>
    <property type="match status" value="1"/>
</dbReference>
<feature type="domain" description="Ppx/GppA phosphatase N-terminal" evidence="1">
    <location>
        <begin position="24"/>
        <end position="305"/>
    </location>
</feature>
<evidence type="ECO:0000259" key="1">
    <source>
        <dbReference type="Pfam" id="PF02541"/>
    </source>
</evidence>
<reference evidence="2" key="1">
    <citation type="submission" date="2020-05" db="EMBL/GenBank/DDBJ databases">
        <authorList>
            <person name="Chiriac C."/>
            <person name="Salcher M."/>
            <person name="Ghai R."/>
            <person name="Kavagutti S V."/>
        </authorList>
    </citation>
    <scope>NUCLEOTIDE SEQUENCE</scope>
</reference>
<dbReference type="Gene3D" id="3.30.420.150">
    <property type="entry name" value="Exopolyphosphatase. Domain 2"/>
    <property type="match status" value="1"/>
</dbReference>
<organism evidence="2">
    <name type="scientific">freshwater metagenome</name>
    <dbReference type="NCBI Taxonomy" id="449393"/>
    <lineage>
        <taxon>unclassified sequences</taxon>
        <taxon>metagenomes</taxon>
        <taxon>ecological metagenomes</taxon>
    </lineage>
</organism>
<accession>A0A6J6G5I9</accession>
<dbReference type="GO" id="GO:0016462">
    <property type="term" value="F:pyrophosphatase activity"/>
    <property type="evidence" value="ECO:0007669"/>
    <property type="project" value="TreeGrafter"/>
</dbReference>
<dbReference type="Pfam" id="PF02541">
    <property type="entry name" value="Ppx-GppA"/>
    <property type="match status" value="1"/>
</dbReference>
<dbReference type="AlphaFoldDB" id="A0A6J6G5I9"/>
<protein>
    <submittedName>
        <fullName evidence="2">Unannotated protein</fullName>
    </submittedName>
</protein>
<dbReference type="InterPro" id="IPR043129">
    <property type="entry name" value="ATPase_NBD"/>
</dbReference>
<sequence>MPVAAIDIGTNSTNLLVVGDDGSTMQRIVEVTRLGAGVDRTGSLAPDAIDRTVACLGRYAAIIADLGAGDAGRVPLRVSASSACRDATNRDRFFERVVEVLGRPPQLISGDDEARLAYRGAVSGLRPDPMGHVVIDIGGGSTEFAYGDVELRHTHSIDVGAVRLTERHLEHDPPRPEELLNAIGDVQDLFDDMVRSIPAMAGARQLIGVAGTIVTAAAVEIGMTNFESARVHGFRFERGAVEDVFRTLATEPLADRVHNPGLPRERADVIVGGLCVLVGLLRRWDADEIVVSSRNILDGMCAELLEESAR</sequence>
<dbReference type="SUPFAM" id="SSF53067">
    <property type="entry name" value="Actin-like ATPase domain"/>
    <property type="match status" value="2"/>
</dbReference>